<evidence type="ECO:0000256" key="3">
    <source>
        <dbReference type="ARBA" id="ARBA00022448"/>
    </source>
</evidence>
<keyword evidence="13" id="KW-0406">Ion transport</keyword>
<dbReference type="EMBL" id="CAMXCT030005735">
    <property type="protein sequence ID" value="CAL4800462.1"/>
    <property type="molecule type" value="Genomic_DNA"/>
</dbReference>
<proteinExistence type="inferred from homology"/>
<feature type="transmembrane region" description="Helical" evidence="19">
    <location>
        <begin position="1126"/>
        <end position="1144"/>
    </location>
</feature>
<dbReference type="SUPFAM" id="SSF141072">
    <property type="entry name" value="CalX-like"/>
    <property type="match status" value="1"/>
</dbReference>
<name>A0A9P1GGW5_9DINO</name>
<dbReference type="InterPro" id="IPR013078">
    <property type="entry name" value="His_Pase_superF_clade-1"/>
</dbReference>
<evidence type="ECO:0000256" key="6">
    <source>
        <dbReference type="ARBA" id="ARBA00022723"/>
    </source>
</evidence>
<feature type="domain" description="Sodium/calcium exchanger membrane region" evidence="20">
    <location>
        <begin position="1019"/>
        <end position="1181"/>
    </location>
</feature>
<dbReference type="CDD" id="cd07040">
    <property type="entry name" value="HP"/>
    <property type="match status" value="1"/>
</dbReference>
<dbReference type="SMART" id="SM00855">
    <property type="entry name" value="PGAM"/>
    <property type="match status" value="1"/>
</dbReference>
<dbReference type="GO" id="GO:0007154">
    <property type="term" value="P:cell communication"/>
    <property type="evidence" value="ECO:0007669"/>
    <property type="project" value="InterPro"/>
</dbReference>
<feature type="domain" description="Calx-beta" evidence="21">
    <location>
        <begin position="812"/>
        <end position="910"/>
    </location>
</feature>
<dbReference type="GO" id="GO:0005432">
    <property type="term" value="F:calcium:sodium antiporter activity"/>
    <property type="evidence" value="ECO:0007669"/>
    <property type="project" value="InterPro"/>
</dbReference>
<gene>
    <name evidence="22" type="ORF">C1SCF055_LOCUS38146</name>
</gene>
<dbReference type="EMBL" id="CAMXCT010005735">
    <property type="protein sequence ID" value="CAI4013150.1"/>
    <property type="molecule type" value="Genomic_DNA"/>
</dbReference>
<dbReference type="OrthoDB" id="431243at2759"/>
<evidence type="ECO:0000313" key="23">
    <source>
        <dbReference type="EMBL" id="CAL4800462.1"/>
    </source>
</evidence>
<feature type="transmembrane region" description="Helical" evidence="19">
    <location>
        <begin position="514"/>
        <end position="536"/>
    </location>
</feature>
<dbReference type="PRINTS" id="PR01259">
    <property type="entry name" value="NACAEXCHNGR"/>
</dbReference>
<evidence type="ECO:0000256" key="12">
    <source>
        <dbReference type="ARBA" id="ARBA00023053"/>
    </source>
</evidence>
<feature type="compositionally biased region" description="Low complexity" evidence="18">
    <location>
        <begin position="1"/>
        <end position="74"/>
    </location>
</feature>
<keyword evidence="12" id="KW-0915">Sodium</keyword>
<dbReference type="SUPFAM" id="SSF53254">
    <property type="entry name" value="Phosphoglycerate mutase-like"/>
    <property type="match status" value="1"/>
</dbReference>
<dbReference type="InterPro" id="IPR029033">
    <property type="entry name" value="His_PPase_superfam"/>
</dbReference>
<evidence type="ECO:0000256" key="10">
    <source>
        <dbReference type="ARBA" id="ARBA00022860"/>
    </source>
</evidence>
<keyword evidence="6" id="KW-0479">Metal-binding</keyword>
<dbReference type="Pfam" id="PF01699">
    <property type="entry name" value="Na_Ca_ex"/>
    <property type="match status" value="2"/>
</dbReference>
<evidence type="ECO:0000256" key="14">
    <source>
        <dbReference type="ARBA" id="ARBA00023136"/>
    </source>
</evidence>
<dbReference type="InterPro" id="IPR004836">
    <property type="entry name" value="Na_Ca_Ex"/>
</dbReference>
<reference evidence="22" key="1">
    <citation type="submission" date="2022-10" db="EMBL/GenBank/DDBJ databases">
        <authorList>
            <person name="Chen Y."/>
            <person name="Dougan E. K."/>
            <person name="Chan C."/>
            <person name="Rhodes N."/>
            <person name="Thang M."/>
        </authorList>
    </citation>
    <scope>NUCLEOTIDE SEQUENCE</scope>
</reference>
<keyword evidence="14 19" id="KW-0472">Membrane</keyword>
<evidence type="ECO:0000256" key="19">
    <source>
        <dbReference type="SAM" id="Phobius"/>
    </source>
</evidence>
<organism evidence="22">
    <name type="scientific">Cladocopium goreaui</name>
    <dbReference type="NCBI Taxonomy" id="2562237"/>
    <lineage>
        <taxon>Eukaryota</taxon>
        <taxon>Sar</taxon>
        <taxon>Alveolata</taxon>
        <taxon>Dinophyceae</taxon>
        <taxon>Suessiales</taxon>
        <taxon>Symbiodiniaceae</taxon>
        <taxon>Cladocopium</taxon>
    </lineage>
</organism>
<comment type="caution">
    <text evidence="22">The sequence shown here is derived from an EMBL/GenBank/DDBJ whole genome shotgun (WGS) entry which is preliminary data.</text>
</comment>
<evidence type="ECO:0000256" key="5">
    <source>
        <dbReference type="ARBA" id="ARBA00022692"/>
    </source>
</evidence>
<protein>
    <submittedName>
        <fullName evidence="23">Sodium/calcium exchanger 3 (Na(+)/Ca(2+)-exchange protein 3) (Solute carrier family 8 member 3)</fullName>
    </submittedName>
</protein>
<keyword evidence="15" id="KW-0325">Glycoprotein</keyword>
<dbReference type="GO" id="GO:0005886">
    <property type="term" value="C:plasma membrane"/>
    <property type="evidence" value="ECO:0007669"/>
    <property type="project" value="UniProtKB-SubCell"/>
</dbReference>
<feature type="transmembrane region" description="Helical" evidence="19">
    <location>
        <begin position="635"/>
        <end position="659"/>
    </location>
</feature>
<feature type="transmembrane region" description="Helical" evidence="19">
    <location>
        <begin position="557"/>
        <end position="579"/>
    </location>
</feature>
<feature type="compositionally biased region" description="Polar residues" evidence="18">
    <location>
        <begin position="99"/>
        <end position="120"/>
    </location>
</feature>
<evidence type="ECO:0000256" key="18">
    <source>
        <dbReference type="SAM" id="MobiDB-lite"/>
    </source>
</evidence>
<evidence type="ECO:0000256" key="8">
    <source>
        <dbReference type="ARBA" id="ARBA00022737"/>
    </source>
</evidence>
<keyword evidence="24" id="KW-1185">Reference proteome</keyword>
<keyword evidence="9" id="KW-0106">Calcium</keyword>
<dbReference type="InterPro" id="IPR038081">
    <property type="entry name" value="CalX-like_sf"/>
</dbReference>
<comment type="similarity">
    <text evidence="2">Belongs to the Ca(2+):cation antiporter (CaCA) (TC 2.A.19) family. SLC8 subfamily.</text>
</comment>
<evidence type="ECO:0000256" key="1">
    <source>
        <dbReference type="ARBA" id="ARBA00004651"/>
    </source>
</evidence>
<comment type="subcellular location">
    <subcellularLocation>
        <location evidence="1">Cell membrane</location>
        <topology evidence="1">Multi-pass membrane protein</topology>
    </subcellularLocation>
</comment>
<keyword evidence="11 19" id="KW-1133">Transmembrane helix</keyword>
<dbReference type="InterPro" id="IPR051171">
    <property type="entry name" value="CaCA"/>
</dbReference>
<accession>A0A9P1GGW5</accession>
<evidence type="ECO:0000313" key="22">
    <source>
        <dbReference type="EMBL" id="CAI4013150.1"/>
    </source>
</evidence>
<feature type="transmembrane region" description="Helical" evidence="19">
    <location>
        <begin position="599"/>
        <end position="623"/>
    </location>
</feature>
<feature type="transmembrane region" description="Helical" evidence="19">
    <location>
        <begin position="665"/>
        <end position="683"/>
    </location>
</feature>
<feature type="region of interest" description="Disordered" evidence="18">
    <location>
        <begin position="1"/>
        <end position="144"/>
    </location>
</feature>
<dbReference type="Gene3D" id="3.40.50.1240">
    <property type="entry name" value="Phosphoglycerate mutase-like"/>
    <property type="match status" value="1"/>
</dbReference>
<evidence type="ECO:0000259" key="21">
    <source>
        <dbReference type="Pfam" id="PF03160"/>
    </source>
</evidence>
<evidence type="ECO:0000256" key="17">
    <source>
        <dbReference type="ARBA" id="ARBA00033667"/>
    </source>
</evidence>
<evidence type="ECO:0000256" key="7">
    <source>
        <dbReference type="ARBA" id="ARBA00022729"/>
    </source>
</evidence>
<dbReference type="GO" id="GO:0046872">
    <property type="term" value="F:metal ion binding"/>
    <property type="evidence" value="ECO:0007669"/>
    <property type="project" value="UniProtKB-KW"/>
</dbReference>
<evidence type="ECO:0000256" key="2">
    <source>
        <dbReference type="ARBA" id="ARBA00007489"/>
    </source>
</evidence>
<feature type="region of interest" description="Disordered" evidence="18">
    <location>
        <begin position="1289"/>
        <end position="1333"/>
    </location>
</feature>
<feature type="transmembrane region" description="Helical" evidence="19">
    <location>
        <begin position="1095"/>
        <end position="1114"/>
    </location>
</feature>
<evidence type="ECO:0000259" key="20">
    <source>
        <dbReference type="Pfam" id="PF01699"/>
    </source>
</evidence>
<keyword evidence="4" id="KW-1003">Cell membrane</keyword>
<evidence type="ECO:0000256" key="4">
    <source>
        <dbReference type="ARBA" id="ARBA00022475"/>
    </source>
</evidence>
<dbReference type="InterPro" id="IPR003644">
    <property type="entry name" value="Calx_beta"/>
</dbReference>
<feature type="transmembrane region" description="Helical" evidence="19">
    <location>
        <begin position="1017"/>
        <end position="1041"/>
    </location>
</feature>
<dbReference type="GO" id="GO:0005516">
    <property type="term" value="F:calmodulin binding"/>
    <property type="evidence" value="ECO:0007669"/>
    <property type="project" value="UniProtKB-KW"/>
</dbReference>
<evidence type="ECO:0000256" key="15">
    <source>
        <dbReference type="ARBA" id="ARBA00023180"/>
    </source>
</evidence>
<feature type="transmembrane region" description="Helical" evidence="19">
    <location>
        <begin position="1164"/>
        <end position="1182"/>
    </location>
</feature>
<evidence type="ECO:0000256" key="13">
    <source>
        <dbReference type="ARBA" id="ARBA00023065"/>
    </source>
</evidence>
<keyword evidence="3" id="KW-0813">Transport</keyword>
<keyword evidence="10" id="KW-0112">Calmodulin-binding</keyword>
<reference evidence="23 24" key="2">
    <citation type="submission" date="2024-05" db="EMBL/GenBank/DDBJ databases">
        <authorList>
            <person name="Chen Y."/>
            <person name="Shah S."/>
            <person name="Dougan E. K."/>
            <person name="Thang M."/>
            <person name="Chan C."/>
        </authorList>
    </citation>
    <scope>NUCLEOTIDE SEQUENCE [LARGE SCALE GENOMIC DNA]</scope>
</reference>
<sequence length="1421" mass="154321">MSAADPADPVAPKAAEAAGAAEASNGADGAPEPCAPAAAATEGTTTATAQATDASRAAAEMPVTQAAAEANGAAPTNSESDSPSRQKVDIASGDAPEKTVTSSAAEGNDAAPTNSEVSDVSSKRQKADDPPTEPAQFAGPKRLKVSDLLGSFERTLKETAPPPPQASLLSTLLALPSLGAETATAMSAPLAEEKPREFDGKRVLVVRHGEGFHQLKGYAPKEGDLLGPELTNKGKEQADAAQKMIASELQRLGFQEASLDMLVVSSNLLRAVHTALLLKEGKSKVLVHPALRERILDSRDEPSELNHLREWLMDREYDERVDLGLYEQALIEAGSKATDFASMELHEIYLRSCRASDLKGDAWNAKQNKEMLQERAASFTHWLEEHSCQVAVLVGHACFLGMLTGDKEWLENGEVRSYSLQQGYYTRLSKASSKEVARLPRPAPAPSAAPNIGSVGVSGLIPATGAAESWTFSAMDDNATAVLEEARICEAGGSGQLLPLGGDWEIGLNPRVRMVLYFIGLIYSFMGVSIVADLFMSAIERVTSVQRCVQIGTSKRFCTSPVWNETVATLTLMALGSSAPEIMLSLNDIVKRTFVQGKLGASTIVGSAAFNLFVIVAVCINAIPAGESRQIKQRGVYAITALFSIFAYVWLLFIVAFISKDEIELWEGAVTFLYFPVFVPWCCKDLAILGGKWEPGFDEEADTGPKTWLEKFKVENFKEEDLDPEEKRRREEEDKKREAARLAKERELGINRPGETLTRKQRCLRRCCRRRPPPQAEEGDVEAMVEEEHNTYLSDPNIFLLDDDGNPLENEYGIITFSMHSLTIRAKNEEQHIPVQIVRKNGNEGKVTCTYRLEQLSAIPGFDYEDDEGEVQFRDGVQSAEITLTVLPKKRGERSDRFQVVLEEPTGGAEFNPDFDGGEECQRLTVIVENEIRGGSCLTALIDSIVNLDELRQGTSLWKDQVLENVYVGGSKEEQDQAGALDWSGSPVSPVTKGLNHLIWLPWTFTFALLTPPPAYLGGWICFFISLMHIAWLTIIIGDLAELFGCVANVDDNITAISFVALGTSVPDLFASMTAARQDPTADASIVNVTGSNSVNVFLGIGMPWLFASFYWYLQGTTFAVKSQGMSFSVLVFTCGACVTLSVIQIRRWKFGGELGGPVDAKAYSSFLLVVLWLSYIGLSVWKFENMEAPLTQVPHPKIIEAMPRCTDIDDVHLEWDADQTLRDFLRNGNQILEAPLCQDISSCIKHEALLIPILQKMAEREHRDLPAIEQVRKFQRLVLILDPLLEDMRPDDEDAWDSSSSSESDADNGNDGDVGAPPGSGSDDAHSAEAAPPAPVVEVLPVEAPAVEVGAVPAPSAEVAPLPAPSVEVAPVPPPSVEVAVACDALRAKRAAIEEKLAKSLGGMELLDFLLELVPCIFGC</sequence>
<keyword evidence="8" id="KW-0677">Repeat</keyword>
<dbReference type="InterPro" id="IPR044880">
    <property type="entry name" value="NCX_ion-bd_dom_sf"/>
</dbReference>
<evidence type="ECO:0000256" key="11">
    <source>
        <dbReference type="ARBA" id="ARBA00022989"/>
    </source>
</evidence>
<evidence type="ECO:0000256" key="9">
    <source>
        <dbReference type="ARBA" id="ARBA00022837"/>
    </source>
</evidence>
<dbReference type="Gene3D" id="2.60.40.2030">
    <property type="match status" value="1"/>
</dbReference>
<evidence type="ECO:0000313" key="24">
    <source>
        <dbReference type="Proteomes" id="UP001152797"/>
    </source>
</evidence>
<keyword evidence="16" id="KW-0739">Sodium transport</keyword>
<keyword evidence="5 19" id="KW-0812">Transmembrane</keyword>
<dbReference type="Pfam" id="PF03160">
    <property type="entry name" value="Calx-beta"/>
    <property type="match status" value="1"/>
</dbReference>
<comment type="catalytic activity">
    <reaction evidence="17">
        <text>Ca(2+)(in) + 3 Na(+)(out) = Ca(2+)(out) + 3 Na(+)(in)</text>
        <dbReference type="Rhea" id="RHEA:69955"/>
        <dbReference type="ChEBI" id="CHEBI:29101"/>
        <dbReference type="ChEBI" id="CHEBI:29108"/>
    </reaction>
</comment>
<feature type="transmembrane region" description="Helical" evidence="19">
    <location>
        <begin position="1053"/>
        <end position="1075"/>
    </location>
</feature>
<dbReference type="Gene3D" id="1.20.1420.30">
    <property type="entry name" value="NCX, central ion-binding region"/>
    <property type="match status" value="2"/>
</dbReference>
<dbReference type="Proteomes" id="UP001152797">
    <property type="component" value="Unassembled WGS sequence"/>
</dbReference>
<dbReference type="EMBL" id="CAMXCT020005735">
    <property type="protein sequence ID" value="CAL1166525.1"/>
    <property type="molecule type" value="Genomic_DNA"/>
</dbReference>
<dbReference type="PANTHER" id="PTHR11878">
    <property type="entry name" value="SODIUM/CALCIUM EXCHANGER"/>
    <property type="match status" value="1"/>
</dbReference>
<dbReference type="PANTHER" id="PTHR11878:SF65">
    <property type="entry name" value="NA_CA-EXCHANGE PROTEIN, ISOFORM G"/>
    <property type="match status" value="1"/>
</dbReference>
<keyword evidence="7" id="KW-0732">Signal</keyword>
<dbReference type="InterPro" id="IPR004837">
    <property type="entry name" value="NaCa_Exmemb"/>
</dbReference>
<evidence type="ECO:0000256" key="16">
    <source>
        <dbReference type="ARBA" id="ARBA00023201"/>
    </source>
</evidence>
<feature type="domain" description="Sodium/calcium exchanger membrane region" evidence="20">
    <location>
        <begin position="517"/>
        <end position="679"/>
    </location>
</feature>
<dbReference type="Pfam" id="PF00300">
    <property type="entry name" value="His_Phos_1"/>
    <property type="match status" value="1"/>
</dbReference>